<comment type="similarity">
    <text evidence="7">Belongs to the tRNA(Ile)-lysidine synthase family.</text>
</comment>
<keyword evidence="1 7" id="KW-0963">Cytoplasm</keyword>
<dbReference type="EC" id="6.3.4.19" evidence="7"/>
<dbReference type="PANTHER" id="PTHR43033:SF1">
    <property type="entry name" value="TRNA(ILE)-LYSIDINE SYNTHASE-RELATED"/>
    <property type="match status" value="1"/>
</dbReference>
<dbReference type="EMBL" id="UGSB01000001">
    <property type="protein sequence ID" value="SUA57579.1"/>
    <property type="molecule type" value="Genomic_DNA"/>
</dbReference>
<keyword evidence="13" id="KW-1185">Reference proteome</keyword>
<dbReference type="NCBIfam" id="TIGR02432">
    <property type="entry name" value="lysidine_TilS_N"/>
    <property type="match status" value="1"/>
</dbReference>
<dbReference type="GO" id="GO:0006400">
    <property type="term" value="P:tRNA modification"/>
    <property type="evidence" value="ECO:0007669"/>
    <property type="project" value="UniProtKB-UniRule"/>
</dbReference>
<keyword evidence="4 7" id="KW-0547">Nucleotide-binding</keyword>
<sequence length="368" mass="41613">MVASSRKPKQLSHGDYSHYPQLSSFYEAKATGVLTHSLAELLASFQKKSSHYEAKTKLAVGLSGGADSSMLLATLAPLVRQANIALHIVHIHHGLMRDADIWAEHCQALAAYLGFECQVLKVDVERQSGLGEEAAARVARYRAYSQYCQAHGIVDFILAHHLNDQAETLLLRLLRGTGVKGMGGMLKTHTYGGITYHRPWLAIERQVITNAAAVFTQLSGFEMIRDPSNLDPRYKRAAVRRLLIPGLDSAWPQWKQNLGRHARLMLDAQALLDEVAEADLQTLDLRDDAKDFCLASWRKLSLRRQANVLRHWLTLHDVPMPTERRINDWLRQLREVHQLGFDRGLSFKHQHWLIEVERGRVRLCCGAD</sequence>
<evidence type="ECO:0000259" key="8">
    <source>
        <dbReference type="Pfam" id="PF01171"/>
    </source>
</evidence>
<dbReference type="HAMAP" id="MF_01161">
    <property type="entry name" value="tRNA_Ile_lys_synt"/>
    <property type="match status" value="1"/>
</dbReference>
<comment type="function">
    <text evidence="7">Ligates lysine onto the cytidine present at position 34 of the AUA codon-specific tRNA(Ile) that contains the anticodon CAU, in an ATP-dependent manner. Cytidine is converted to lysidine, thus changing the amino acid specificity of the tRNA from methionine to isoleucine.</text>
</comment>
<dbReference type="Pfam" id="PF01171">
    <property type="entry name" value="ATP_bind_3"/>
    <property type="match status" value="1"/>
</dbReference>
<dbReference type="InterPro" id="IPR014729">
    <property type="entry name" value="Rossmann-like_a/b/a_fold"/>
</dbReference>
<dbReference type="GO" id="GO:0005737">
    <property type="term" value="C:cytoplasm"/>
    <property type="evidence" value="ECO:0007669"/>
    <property type="project" value="UniProtKB-SubCell"/>
</dbReference>
<evidence type="ECO:0000256" key="6">
    <source>
        <dbReference type="ARBA" id="ARBA00048539"/>
    </source>
</evidence>
<dbReference type="SUPFAM" id="SSF82829">
    <property type="entry name" value="MesJ substrate recognition domain-like"/>
    <property type="match status" value="1"/>
</dbReference>
<dbReference type="InterPro" id="IPR011063">
    <property type="entry name" value="TilS/TtcA_N"/>
</dbReference>
<dbReference type="CDD" id="cd01992">
    <property type="entry name" value="TilS_N"/>
    <property type="match status" value="1"/>
</dbReference>
<evidence type="ECO:0000313" key="11">
    <source>
        <dbReference type="EMBL" id="SUA57579.1"/>
    </source>
</evidence>
<dbReference type="InterPro" id="IPR015262">
    <property type="entry name" value="tRNA_Ile_lys_synt_subst-bd"/>
</dbReference>
<reference evidence="10 13" key="2">
    <citation type="submission" date="2020-12" db="EMBL/GenBank/DDBJ databases">
        <title>FDA dAtabase for Regulatory Grade micrObial Sequences (FDA-ARGOS): Supporting development and validation of Infectious Disease Dx tests.</title>
        <authorList>
            <person name="Sproer C."/>
            <person name="Gronow S."/>
            <person name="Severitt S."/>
            <person name="Schroder I."/>
            <person name="Tallon L."/>
            <person name="Sadzewicz L."/>
            <person name="Zhao X."/>
            <person name="Boylan J."/>
            <person name="Ott S."/>
            <person name="Bowen H."/>
            <person name="Vavikolanu K."/>
            <person name="Mehta A."/>
            <person name="Aluvathingal J."/>
            <person name="Nadendla S."/>
            <person name="Lowell S."/>
            <person name="Myers T."/>
            <person name="Yan Y."/>
            <person name="Sichtig H."/>
        </authorList>
    </citation>
    <scope>NUCLEOTIDE SEQUENCE [LARGE SCALE GENOMIC DNA]</scope>
    <source>
        <strain evidence="10 13">FDAARGOS_872</strain>
    </source>
</reference>
<dbReference type="PANTHER" id="PTHR43033">
    <property type="entry name" value="TRNA(ILE)-LYSIDINE SYNTHASE-RELATED"/>
    <property type="match status" value="1"/>
</dbReference>
<evidence type="ECO:0000313" key="12">
    <source>
        <dbReference type="Proteomes" id="UP000254603"/>
    </source>
</evidence>
<dbReference type="SUPFAM" id="SSF52402">
    <property type="entry name" value="Adenine nucleotide alpha hydrolases-like"/>
    <property type="match status" value="1"/>
</dbReference>
<proteinExistence type="inferred from homology"/>
<evidence type="ECO:0000256" key="3">
    <source>
        <dbReference type="ARBA" id="ARBA00022694"/>
    </source>
</evidence>
<dbReference type="InterPro" id="IPR012094">
    <property type="entry name" value="tRNA_Ile_lys_synt"/>
</dbReference>
<dbReference type="OrthoDB" id="9807403at2"/>
<dbReference type="RefSeq" id="WP_018574677.1">
    <property type="nucleotide sequence ID" value="NZ_CP065725.1"/>
</dbReference>
<comment type="catalytic activity">
    <reaction evidence="6 7">
        <text>cytidine(34) in tRNA(Ile2) + L-lysine + ATP = lysidine(34) in tRNA(Ile2) + AMP + diphosphate + H(+)</text>
        <dbReference type="Rhea" id="RHEA:43744"/>
        <dbReference type="Rhea" id="RHEA-COMP:10625"/>
        <dbReference type="Rhea" id="RHEA-COMP:10670"/>
        <dbReference type="ChEBI" id="CHEBI:15378"/>
        <dbReference type="ChEBI" id="CHEBI:30616"/>
        <dbReference type="ChEBI" id="CHEBI:32551"/>
        <dbReference type="ChEBI" id="CHEBI:33019"/>
        <dbReference type="ChEBI" id="CHEBI:82748"/>
        <dbReference type="ChEBI" id="CHEBI:83665"/>
        <dbReference type="ChEBI" id="CHEBI:456215"/>
        <dbReference type="EC" id="6.3.4.19"/>
    </reaction>
</comment>
<dbReference type="GO" id="GO:0005524">
    <property type="term" value="F:ATP binding"/>
    <property type="evidence" value="ECO:0007669"/>
    <property type="project" value="UniProtKB-UniRule"/>
</dbReference>
<feature type="domain" description="tRNA(Ile)-lysidine/2-thiocytidine synthase N-terminal" evidence="8">
    <location>
        <begin position="58"/>
        <end position="241"/>
    </location>
</feature>
<evidence type="ECO:0000256" key="1">
    <source>
        <dbReference type="ARBA" id="ARBA00022490"/>
    </source>
</evidence>
<accession>A0A378XHT9</accession>
<comment type="domain">
    <text evidence="7">The N-terminal region contains the highly conserved SGGXDS motif, predicted to be a P-loop motif involved in ATP binding.</text>
</comment>
<organism evidence="11 12">
    <name type="scientific">Oligella ureolytica</name>
    <dbReference type="NCBI Taxonomy" id="90244"/>
    <lineage>
        <taxon>Bacteria</taxon>
        <taxon>Pseudomonadati</taxon>
        <taxon>Pseudomonadota</taxon>
        <taxon>Betaproteobacteria</taxon>
        <taxon>Burkholderiales</taxon>
        <taxon>Alcaligenaceae</taxon>
        <taxon>Oligella</taxon>
    </lineage>
</organism>
<dbReference type="InterPro" id="IPR012795">
    <property type="entry name" value="tRNA_Ile_lys_synt_N"/>
</dbReference>
<dbReference type="STRING" id="1122619.GCA_000373745_01491"/>
<keyword evidence="5 7" id="KW-0067">ATP-binding</keyword>
<evidence type="ECO:0000259" key="9">
    <source>
        <dbReference type="Pfam" id="PF09179"/>
    </source>
</evidence>
<dbReference type="Pfam" id="PF09179">
    <property type="entry name" value="TilS"/>
    <property type="match status" value="1"/>
</dbReference>
<evidence type="ECO:0000313" key="10">
    <source>
        <dbReference type="EMBL" id="QPT39796.1"/>
    </source>
</evidence>
<comment type="subcellular location">
    <subcellularLocation>
        <location evidence="7">Cytoplasm</location>
    </subcellularLocation>
</comment>
<dbReference type="GO" id="GO:0032267">
    <property type="term" value="F:tRNA(Ile)-lysidine synthase activity"/>
    <property type="evidence" value="ECO:0007669"/>
    <property type="project" value="UniProtKB-EC"/>
</dbReference>
<evidence type="ECO:0000256" key="4">
    <source>
        <dbReference type="ARBA" id="ARBA00022741"/>
    </source>
</evidence>
<dbReference type="EMBL" id="CP065725">
    <property type="protein sequence ID" value="QPT39796.1"/>
    <property type="molecule type" value="Genomic_DNA"/>
</dbReference>
<gene>
    <name evidence="7 11" type="primary">tilS</name>
    <name evidence="10" type="ORF">I6G29_11840</name>
    <name evidence="11" type="ORF">NCTC11997_02437</name>
</gene>
<reference evidence="11 12" key="1">
    <citation type="submission" date="2018-06" db="EMBL/GenBank/DDBJ databases">
        <authorList>
            <consortium name="Pathogen Informatics"/>
            <person name="Doyle S."/>
        </authorList>
    </citation>
    <scope>NUCLEOTIDE SEQUENCE [LARGE SCALE GENOMIC DNA]</scope>
    <source>
        <strain evidence="11 12">NCTC11997</strain>
    </source>
</reference>
<name>A0A378XHT9_9BURK</name>
<protein>
    <recommendedName>
        <fullName evidence="7">tRNA(Ile)-lysidine synthase</fullName>
        <ecNumber evidence="7">6.3.4.19</ecNumber>
    </recommendedName>
    <alternativeName>
        <fullName evidence="7">tRNA(Ile)-2-lysyl-cytidine synthase</fullName>
    </alternativeName>
    <alternativeName>
        <fullName evidence="7">tRNA(Ile)-lysidine synthetase</fullName>
    </alternativeName>
</protein>
<evidence type="ECO:0000256" key="5">
    <source>
        <dbReference type="ARBA" id="ARBA00022840"/>
    </source>
</evidence>
<keyword evidence="3 7" id="KW-0819">tRNA processing</keyword>
<dbReference type="Gene3D" id="3.40.50.620">
    <property type="entry name" value="HUPs"/>
    <property type="match status" value="1"/>
</dbReference>
<dbReference type="Gene3D" id="1.20.59.20">
    <property type="match status" value="1"/>
</dbReference>
<evidence type="ECO:0000256" key="2">
    <source>
        <dbReference type="ARBA" id="ARBA00022598"/>
    </source>
</evidence>
<evidence type="ECO:0000313" key="13">
    <source>
        <dbReference type="Proteomes" id="UP000594903"/>
    </source>
</evidence>
<dbReference type="Proteomes" id="UP000594903">
    <property type="component" value="Chromosome"/>
</dbReference>
<dbReference type="AlphaFoldDB" id="A0A378XHT9"/>
<feature type="binding site" evidence="7">
    <location>
        <begin position="63"/>
        <end position="68"/>
    </location>
    <ligand>
        <name>ATP</name>
        <dbReference type="ChEBI" id="CHEBI:30616"/>
    </ligand>
</feature>
<evidence type="ECO:0000256" key="7">
    <source>
        <dbReference type="HAMAP-Rule" id="MF_01161"/>
    </source>
</evidence>
<feature type="domain" description="tRNA(Ile)-lysidine synthase substrate-binding" evidence="9">
    <location>
        <begin position="293"/>
        <end position="361"/>
    </location>
</feature>
<keyword evidence="2 7" id="KW-0436">Ligase</keyword>
<dbReference type="Proteomes" id="UP000254603">
    <property type="component" value="Unassembled WGS sequence"/>
</dbReference>